<dbReference type="PANTHER" id="PTHR47718">
    <property type="entry name" value="OS01G0519700 PROTEIN"/>
    <property type="match status" value="1"/>
</dbReference>
<dbReference type="Pfam" id="PF07714">
    <property type="entry name" value="PK_Tyr_Ser-Thr"/>
    <property type="match status" value="1"/>
</dbReference>
<dbReference type="PROSITE" id="PS00108">
    <property type="entry name" value="PROTEIN_KINASE_ST"/>
    <property type="match status" value="1"/>
</dbReference>
<dbReference type="Pfam" id="PF10551">
    <property type="entry name" value="MULE"/>
    <property type="match status" value="1"/>
</dbReference>
<accession>A0A2N9GCD8</accession>
<dbReference type="GO" id="GO:0005524">
    <property type="term" value="F:ATP binding"/>
    <property type="evidence" value="ECO:0007669"/>
    <property type="project" value="InterPro"/>
</dbReference>
<evidence type="ECO:0000259" key="1">
    <source>
        <dbReference type="PROSITE" id="PS50011"/>
    </source>
</evidence>
<dbReference type="GO" id="GO:0004672">
    <property type="term" value="F:protein kinase activity"/>
    <property type="evidence" value="ECO:0007669"/>
    <property type="project" value="InterPro"/>
</dbReference>
<feature type="domain" description="Protein kinase" evidence="1">
    <location>
        <begin position="460"/>
        <end position="770"/>
    </location>
</feature>
<dbReference type="SUPFAM" id="SSF56112">
    <property type="entry name" value="Protein kinase-like (PK-like)"/>
    <property type="match status" value="1"/>
</dbReference>
<dbReference type="InterPro" id="IPR004330">
    <property type="entry name" value="FAR1_DNA_bnd_dom"/>
</dbReference>
<dbReference type="InterPro" id="IPR011009">
    <property type="entry name" value="Kinase-like_dom_sf"/>
</dbReference>
<dbReference type="Gene3D" id="3.30.200.20">
    <property type="entry name" value="Phosphorylase Kinase, domain 1"/>
    <property type="match status" value="1"/>
</dbReference>
<dbReference type="InterPro" id="IPR018289">
    <property type="entry name" value="MULE_transposase_dom"/>
</dbReference>
<organism evidence="2">
    <name type="scientific">Fagus sylvatica</name>
    <name type="common">Beechnut</name>
    <dbReference type="NCBI Taxonomy" id="28930"/>
    <lineage>
        <taxon>Eukaryota</taxon>
        <taxon>Viridiplantae</taxon>
        <taxon>Streptophyta</taxon>
        <taxon>Embryophyta</taxon>
        <taxon>Tracheophyta</taxon>
        <taxon>Spermatophyta</taxon>
        <taxon>Magnoliopsida</taxon>
        <taxon>eudicotyledons</taxon>
        <taxon>Gunneridae</taxon>
        <taxon>Pentapetalae</taxon>
        <taxon>rosids</taxon>
        <taxon>fabids</taxon>
        <taxon>Fagales</taxon>
        <taxon>Fagaceae</taxon>
        <taxon>Fagus</taxon>
    </lineage>
</organism>
<dbReference type="FunFam" id="1.10.510.10:FF:001697">
    <property type="entry name" value="Uncharacterized protein"/>
    <property type="match status" value="1"/>
</dbReference>
<dbReference type="PROSITE" id="PS50011">
    <property type="entry name" value="PROTEIN_KINASE_DOM"/>
    <property type="match status" value="1"/>
</dbReference>
<evidence type="ECO:0000313" key="2">
    <source>
        <dbReference type="EMBL" id="SPC97068.1"/>
    </source>
</evidence>
<dbReference type="Gene3D" id="1.10.510.10">
    <property type="entry name" value="Transferase(Phosphotransferase) domain 1"/>
    <property type="match status" value="1"/>
</dbReference>
<reference evidence="2" key="1">
    <citation type="submission" date="2018-02" db="EMBL/GenBank/DDBJ databases">
        <authorList>
            <person name="Cohen D.B."/>
            <person name="Kent A.D."/>
        </authorList>
    </citation>
    <scope>NUCLEOTIDE SEQUENCE</scope>
</reference>
<proteinExistence type="predicted"/>
<protein>
    <recommendedName>
        <fullName evidence="1">Protein kinase domain-containing protein</fullName>
    </recommendedName>
</protein>
<dbReference type="InterPro" id="IPR001245">
    <property type="entry name" value="Ser-Thr/Tyr_kinase_cat_dom"/>
</dbReference>
<sequence length="799" mass="91584">MSANNREPEIISLCDDMVEDLAHVEPEIVEDESDVDLSMNDLNKPSAYNGPLEPSLGMEFDDVEDARTCFNAYARRKGFSIRINHTRLSKKDKSLVGIEYVCSREGFRHKSYKKKERIGPETAETRMGCKAMMGLRKVEETWIVSKFETSHNHELLTPKSTSLLRGHRVISRAQKNLIDTLNESGVPPRKIMSVLSKESGGDYNVGCISVDVQNYLGNKRRKLLEEGDAQRMYKYFIESQCKNPGFVYVIQVDENGRMGNCFWVDARSRLAYQYFGDVVTFDATYLTNCYKMPFDPFTGVNHHHQSVMFGCALLVNETVESYTWLLKTWLEAMLGRAPSTIITDDDKAMGKAIATILPNTTHRLCMWHILQKVPEHLAHIYNKHPLFQREFHHCIHDTVTTEEFELEWSALVEKYELVDNNWLRNLHMRREKWVPAYLRRTFSAGMSTTQRSENDQKIELALLHDIGNPTRVAITQEGELVSSVELIFMDLATISWRLFQGVLPEGKEVAVKRLSRKSWQGLEEFKNEVILIAKLQHRNLVKLLGCGIEGEEKLLVYEFMPHKSLDIFIFDSERRSQLDWKTCYNIIGGIAKGLLYLHEDSRLKIIHRDLKPSNVLLDQEMVAKISDFGMARIFCENQNMANTKRVVGTYGYMAPEYAMEGVFSVKSDVFSFGVILLEIISGKRNSGFYRTEHAQTLLAYAWRLWCEGKVLEFVDCILMESCWTSEIVRCIHIGLLCVQEDPEDRPNMSSVVTLLGSESIALPEPKHPAFAVARFIQIDEFLETIPSINDLSLSSISPQ</sequence>
<dbReference type="PANTHER" id="PTHR47718:SF7">
    <property type="entry name" value="PROTEIN FAR1-RELATED SEQUENCE"/>
    <property type="match status" value="1"/>
</dbReference>
<dbReference type="FunFam" id="3.30.200.20:FF:000924">
    <property type="entry name" value="Uncharacterized protein"/>
    <property type="match status" value="1"/>
</dbReference>
<dbReference type="SMART" id="SM00220">
    <property type="entry name" value="S_TKc"/>
    <property type="match status" value="1"/>
</dbReference>
<dbReference type="EMBL" id="OIVN01001732">
    <property type="protein sequence ID" value="SPC97068.1"/>
    <property type="molecule type" value="Genomic_DNA"/>
</dbReference>
<dbReference type="InterPro" id="IPR008271">
    <property type="entry name" value="Ser/Thr_kinase_AS"/>
</dbReference>
<name>A0A2N9GCD8_FAGSY</name>
<dbReference type="InterPro" id="IPR000719">
    <property type="entry name" value="Prot_kinase_dom"/>
</dbReference>
<gene>
    <name evidence="2" type="ORF">FSB_LOCUS24950</name>
</gene>
<dbReference type="Pfam" id="PF03101">
    <property type="entry name" value="FAR1"/>
    <property type="match status" value="1"/>
</dbReference>
<dbReference type="AlphaFoldDB" id="A0A2N9GCD8"/>